<dbReference type="AlphaFoldDB" id="A0A086M170"/>
<protein>
    <submittedName>
        <fullName evidence="1">Uncharacterized protein</fullName>
    </submittedName>
</protein>
<dbReference type="VEuPathDB" id="ToxoDB:TGRUB_430550"/>
<accession>A0A086M170</accession>
<sequence length="129" mass="13826">MNSLWRLGVTGFLFVQKSSEIPVKLGVCMTSADRCCANRKEIVPSLPGSGRTCLAAAPRMAARRIEAAVGLKRSKVGGLIAILSLRVSRTAPQSSADHSSPPYWQPVPSIHQKLGALQPRAEPTSSSRF</sequence>
<evidence type="ECO:0000313" key="1">
    <source>
        <dbReference type="EMBL" id="KFG62638.1"/>
    </source>
</evidence>
<reference evidence="1 2" key="1">
    <citation type="submission" date="2014-05" db="EMBL/GenBank/DDBJ databases">
        <authorList>
            <person name="Sibley D."/>
            <person name="Venepally P."/>
            <person name="Karamycheva S."/>
            <person name="Hadjithomas M."/>
            <person name="Khan A."/>
            <person name="Brunk B."/>
            <person name="Roos D."/>
            <person name="Caler E."/>
            <person name="Lorenzi H."/>
        </authorList>
    </citation>
    <scope>NUCLEOTIDE SEQUENCE [LARGE SCALE GENOMIC DNA]</scope>
    <source>
        <strain evidence="1 2">RUB</strain>
    </source>
</reference>
<name>A0A086M170_TOXGO</name>
<dbReference type="Proteomes" id="UP000028834">
    <property type="component" value="Unassembled WGS sequence"/>
</dbReference>
<gene>
    <name evidence="1" type="ORF">TGRUB_430550</name>
</gene>
<dbReference type="EMBL" id="AFYV02001225">
    <property type="protein sequence ID" value="KFG62638.1"/>
    <property type="molecule type" value="Genomic_DNA"/>
</dbReference>
<evidence type="ECO:0000313" key="2">
    <source>
        <dbReference type="Proteomes" id="UP000028834"/>
    </source>
</evidence>
<organism evidence="1 2">
    <name type="scientific">Toxoplasma gondii RUB</name>
    <dbReference type="NCBI Taxonomy" id="935652"/>
    <lineage>
        <taxon>Eukaryota</taxon>
        <taxon>Sar</taxon>
        <taxon>Alveolata</taxon>
        <taxon>Apicomplexa</taxon>
        <taxon>Conoidasida</taxon>
        <taxon>Coccidia</taxon>
        <taxon>Eucoccidiorida</taxon>
        <taxon>Eimeriorina</taxon>
        <taxon>Sarcocystidae</taxon>
        <taxon>Toxoplasma</taxon>
    </lineage>
</organism>
<proteinExistence type="predicted"/>
<comment type="caution">
    <text evidence="1">The sequence shown here is derived from an EMBL/GenBank/DDBJ whole genome shotgun (WGS) entry which is preliminary data.</text>
</comment>